<dbReference type="STRING" id="1219011.GCA_001895045_01560"/>
<dbReference type="Proteomes" id="UP000249091">
    <property type="component" value="Chromosome 1"/>
</dbReference>
<accession>A0A2X4XMU9</accession>
<dbReference type="KEGG" id="rcr:NCTC10994_03848"/>
<evidence type="ECO:0000313" key="2">
    <source>
        <dbReference type="Proteomes" id="UP000249091"/>
    </source>
</evidence>
<protein>
    <recommendedName>
        <fullName evidence="3">ESX-1 secretion-associated protein</fullName>
    </recommendedName>
</protein>
<dbReference type="AlphaFoldDB" id="A0A2X4XMU9"/>
<keyword evidence="2" id="KW-1185">Reference proteome</keyword>
<evidence type="ECO:0000313" key="1">
    <source>
        <dbReference type="EMBL" id="SQI38004.1"/>
    </source>
</evidence>
<evidence type="ECO:0008006" key="3">
    <source>
        <dbReference type="Google" id="ProtNLM"/>
    </source>
</evidence>
<organism evidence="1 2">
    <name type="scientific">Rhodococcus coprophilus</name>
    <dbReference type="NCBI Taxonomy" id="38310"/>
    <lineage>
        <taxon>Bacteria</taxon>
        <taxon>Bacillati</taxon>
        <taxon>Actinomycetota</taxon>
        <taxon>Actinomycetes</taxon>
        <taxon>Mycobacteriales</taxon>
        <taxon>Nocardiaceae</taxon>
        <taxon>Rhodococcus</taxon>
    </lineage>
</organism>
<sequence length="124" mass="12439">MPEELGVIGEFEGPRHAAGNAAVDADTTSIAGFGQEATVLAEQLRSAALHTRDGDPTPLGPAFGAVGAAFVAALVATHDAHGRDLERLGDALAGMGSAAAASAAAYERSVQAVARRLTATQDES</sequence>
<dbReference type="EMBL" id="LS483468">
    <property type="protein sequence ID" value="SQI38004.1"/>
    <property type="molecule type" value="Genomic_DNA"/>
</dbReference>
<gene>
    <name evidence="1" type="ORF">NCTC10994_03848</name>
</gene>
<reference evidence="1 2" key="1">
    <citation type="submission" date="2018-06" db="EMBL/GenBank/DDBJ databases">
        <authorList>
            <consortium name="Pathogen Informatics"/>
            <person name="Doyle S."/>
        </authorList>
    </citation>
    <scope>NUCLEOTIDE SEQUENCE [LARGE SCALE GENOMIC DNA]</scope>
    <source>
        <strain evidence="1 2">NCTC10994</strain>
    </source>
</reference>
<proteinExistence type="predicted"/>
<name>A0A2X4XMU9_9NOCA</name>